<dbReference type="EMBL" id="MLJW01002739">
    <property type="protein sequence ID" value="OIQ73776.1"/>
    <property type="molecule type" value="Genomic_DNA"/>
</dbReference>
<evidence type="ECO:0000313" key="1">
    <source>
        <dbReference type="EMBL" id="OIQ73776.1"/>
    </source>
</evidence>
<proteinExistence type="predicted"/>
<gene>
    <name evidence="1" type="ORF">GALL_445820</name>
</gene>
<accession>A0A1J5PSI9</accession>
<protein>
    <submittedName>
        <fullName evidence="1">Uncharacterized protein</fullName>
    </submittedName>
</protein>
<name>A0A1J5PSI9_9ZZZZ</name>
<sequence>MYPALTQTGNHRSSFRPRFVAASNDTYQNFIHSHQQHNVPQTLGMTQVSLRLFDRNVQAAQVTFATHMDAVAGNVCRNAQANDKL</sequence>
<organism evidence="1">
    <name type="scientific">mine drainage metagenome</name>
    <dbReference type="NCBI Taxonomy" id="410659"/>
    <lineage>
        <taxon>unclassified sequences</taxon>
        <taxon>metagenomes</taxon>
        <taxon>ecological metagenomes</taxon>
    </lineage>
</organism>
<dbReference type="AlphaFoldDB" id="A0A1J5PSI9"/>
<reference evidence="1" key="1">
    <citation type="submission" date="2016-10" db="EMBL/GenBank/DDBJ databases">
        <title>Sequence of Gallionella enrichment culture.</title>
        <authorList>
            <person name="Poehlein A."/>
            <person name="Muehling M."/>
            <person name="Daniel R."/>
        </authorList>
    </citation>
    <scope>NUCLEOTIDE SEQUENCE</scope>
</reference>
<comment type="caution">
    <text evidence="1">The sequence shown here is derived from an EMBL/GenBank/DDBJ whole genome shotgun (WGS) entry which is preliminary data.</text>
</comment>